<reference evidence="4 5" key="1">
    <citation type="submission" date="2018-04" db="EMBL/GenBank/DDBJ databases">
        <title>Genome sequencing of Gemmobacter.</title>
        <authorList>
            <person name="Yi H."/>
            <person name="Baek M.-G."/>
        </authorList>
    </citation>
    <scope>NUCLEOTIDE SEQUENCE [LARGE SCALE GENOMIC DNA]</scope>
    <source>
        <strain evidence="4 5">HYN0069</strain>
    </source>
</reference>
<organism evidence="4 5">
    <name type="scientific">Paragemmobacter aquarius</name>
    <dbReference type="NCBI Taxonomy" id="2169400"/>
    <lineage>
        <taxon>Bacteria</taxon>
        <taxon>Pseudomonadati</taxon>
        <taxon>Pseudomonadota</taxon>
        <taxon>Alphaproteobacteria</taxon>
        <taxon>Rhodobacterales</taxon>
        <taxon>Paracoccaceae</taxon>
        <taxon>Paragemmobacter</taxon>
    </lineage>
</organism>
<dbReference type="Proteomes" id="UP000244496">
    <property type="component" value="Chromosome"/>
</dbReference>
<evidence type="ECO:0000259" key="2">
    <source>
        <dbReference type="PROSITE" id="PS50404"/>
    </source>
</evidence>
<dbReference type="PANTHER" id="PTHR44051">
    <property type="entry name" value="GLUTATHIONE S-TRANSFERASE-RELATED"/>
    <property type="match status" value="1"/>
</dbReference>
<dbReference type="PROSITE" id="PS50405">
    <property type="entry name" value="GST_CTER"/>
    <property type="match status" value="1"/>
</dbReference>
<dbReference type="GO" id="GO:0016740">
    <property type="term" value="F:transferase activity"/>
    <property type="evidence" value="ECO:0007669"/>
    <property type="project" value="UniProtKB-KW"/>
</dbReference>
<dbReference type="SFLD" id="SFLDG01150">
    <property type="entry name" value="Main.1:_Beta-like"/>
    <property type="match status" value="1"/>
</dbReference>
<dbReference type="SUPFAM" id="SSF52833">
    <property type="entry name" value="Thioredoxin-like"/>
    <property type="match status" value="1"/>
</dbReference>
<feature type="domain" description="GST N-terminal" evidence="2">
    <location>
        <begin position="1"/>
        <end position="80"/>
    </location>
</feature>
<feature type="domain" description="GST C-terminal" evidence="3">
    <location>
        <begin position="82"/>
        <end position="198"/>
    </location>
</feature>
<protein>
    <submittedName>
        <fullName evidence="4">Glutathione S-transferase</fullName>
    </submittedName>
</protein>
<sequence length="205" mass="22479">MTLTLYTHPMSRGRMARWMLEELGQPYDAVYLDYATTMKTPDYLAINPMGKVPALVHDGRVVTECAAIVTYLADAFPDAGLMPADRAAFYRWMFFGAGPFESAVTNKALGVEVPPEKRGFVGYGSFDRLLATLDATLSARDFLAGDRFSAVDLYVGSQIGYGLMFGSLPASAALSAYWDRIKDRPARLRAAGLDDAELARMKHDG</sequence>
<dbReference type="Gene3D" id="1.20.1050.10">
    <property type="match status" value="1"/>
</dbReference>
<dbReference type="CDD" id="cd03207">
    <property type="entry name" value="GST_C_8"/>
    <property type="match status" value="1"/>
</dbReference>
<evidence type="ECO:0000256" key="1">
    <source>
        <dbReference type="RuleBase" id="RU003494"/>
    </source>
</evidence>
<dbReference type="Pfam" id="PF00043">
    <property type="entry name" value="GST_C"/>
    <property type="match status" value="1"/>
</dbReference>
<dbReference type="SFLD" id="SFLDG00358">
    <property type="entry name" value="Main_(cytGST)"/>
    <property type="match status" value="1"/>
</dbReference>
<comment type="similarity">
    <text evidence="1">Belongs to the GST superfamily.</text>
</comment>
<keyword evidence="5" id="KW-1185">Reference proteome</keyword>
<dbReference type="InterPro" id="IPR004045">
    <property type="entry name" value="Glutathione_S-Trfase_N"/>
</dbReference>
<dbReference type="SFLD" id="SFLDS00019">
    <property type="entry name" value="Glutathione_Transferase_(cytos"/>
    <property type="match status" value="1"/>
</dbReference>
<gene>
    <name evidence="4" type="ORF">HYN69_01705</name>
</gene>
<dbReference type="InterPro" id="IPR010987">
    <property type="entry name" value="Glutathione-S-Trfase_C-like"/>
</dbReference>
<dbReference type="PANTHER" id="PTHR44051:SF21">
    <property type="entry name" value="GLUTATHIONE S-TRANSFERASE FAMILY PROTEIN"/>
    <property type="match status" value="1"/>
</dbReference>
<dbReference type="EMBL" id="CP028918">
    <property type="protein sequence ID" value="AWB47392.1"/>
    <property type="molecule type" value="Genomic_DNA"/>
</dbReference>
<evidence type="ECO:0000313" key="5">
    <source>
        <dbReference type="Proteomes" id="UP000244496"/>
    </source>
</evidence>
<dbReference type="RefSeq" id="WP_108434221.1">
    <property type="nucleotide sequence ID" value="NZ_CP028918.1"/>
</dbReference>
<dbReference type="Pfam" id="PF02798">
    <property type="entry name" value="GST_N"/>
    <property type="match status" value="1"/>
</dbReference>
<dbReference type="OrthoDB" id="5740960at2"/>
<dbReference type="InterPro" id="IPR036249">
    <property type="entry name" value="Thioredoxin-like_sf"/>
</dbReference>
<evidence type="ECO:0000313" key="4">
    <source>
        <dbReference type="EMBL" id="AWB47392.1"/>
    </source>
</evidence>
<dbReference type="Gene3D" id="3.40.30.10">
    <property type="entry name" value="Glutaredoxin"/>
    <property type="match status" value="1"/>
</dbReference>
<dbReference type="SUPFAM" id="SSF47616">
    <property type="entry name" value="GST C-terminal domain-like"/>
    <property type="match status" value="1"/>
</dbReference>
<dbReference type="InterPro" id="IPR004046">
    <property type="entry name" value="GST_C"/>
</dbReference>
<proteinExistence type="inferred from homology"/>
<dbReference type="CDD" id="cd03046">
    <property type="entry name" value="GST_N_GTT1_like"/>
    <property type="match status" value="1"/>
</dbReference>
<name>A0A2S0UHU2_9RHOB</name>
<dbReference type="InterPro" id="IPR036282">
    <property type="entry name" value="Glutathione-S-Trfase_C_sf"/>
</dbReference>
<dbReference type="KEGG" id="geh:HYN69_01705"/>
<dbReference type="AlphaFoldDB" id="A0A2S0UHU2"/>
<evidence type="ECO:0000259" key="3">
    <source>
        <dbReference type="PROSITE" id="PS50405"/>
    </source>
</evidence>
<accession>A0A2S0UHU2</accession>
<dbReference type="InterPro" id="IPR040079">
    <property type="entry name" value="Glutathione_S-Trfase"/>
</dbReference>
<dbReference type="PROSITE" id="PS50404">
    <property type="entry name" value="GST_NTER"/>
    <property type="match status" value="1"/>
</dbReference>
<keyword evidence="4" id="KW-0808">Transferase</keyword>